<keyword evidence="1" id="KW-0175">Coiled coil</keyword>
<comment type="caution">
    <text evidence="3">The sequence shown here is derived from an EMBL/GenBank/DDBJ whole genome shotgun (WGS) entry which is preliminary data.</text>
</comment>
<dbReference type="InterPro" id="IPR038729">
    <property type="entry name" value="Rad50/SbcC_AAA"/>
</dbReference>
<dbReference type="Gene3D" id="3.40.50.300">
    <property type="entry name" value="P-loop containing nucleotide triphosphate hydrolases"/>
    <property type="match status" value="2"/>
</dbReference>
<proteinExistence type="predicted"/>
<feature type="coiled-coil region" evidence="1">
    <location>
        <begin position="178"/>
        <end position="378"/>
    </location>
</feature>
<name>A0A0G0TVU0_9BACT</name>
<dbReference type="InterPro" id="IPR027417">
    <property type="entry name" value="P-loop_NTPase"/>
</dbReference>
<feature type="domain" description="Rad50/SbcC-type AAA" evidence="2">
    <location>
        <begin position="10"/>
        <end position="213"/>
    </location>
</feature>
<dbReference type="Pfam" id="PF13558">
    <property type="entry name" value="SbcC_Walker_B"/>
    <property type="match status" value="1"/>
</dbReference>
<dbReference type="PANTHER" id="PTHR32114">
    <property type="entry name" value="ABC TRANSPORTER ABCH.3"/>
    <property type="match status" value="1"/>
</dbReference>
<dbReference type="AlphaFoldDB" id="A0A0G0TVU0"/>
<dbReference type="SUPFAM" id="SSF52540">
    <property type="entry name" value="P-loop containing nucleoside triphosphate hydrolases"/>
    <property type="match status" value="2"/>
</dbReference>
<dbReference type="EMBL" id="LBYB01000004">
    <property type="protein sequence ID" value="KKR42042.1"/>
    <property type="molecule type" value="Genomic_DNA"/>
</dbReference>
<dbReference type="SUPFAM" id="SSF75712">
    <property type="entry name" value="Rad50 coiled-coil Zn hook"/>
    <property type="match status" value="1"/>
</dbReference>
<evidence type="ECO:0000256" key="1">
    <source>
        <dbReference type="SAM" id="Coils"/>
    </source>
</evidence>
<organism evidence="3 4">
    <name type="scientific">Candidatus Daviesbacteria bacterium GW2011_GWC2_40_12</name>
    <dbReference type="NCBI Taxonomy" id="1618431"/>
    <lineage>
        <taxon>Bacteria</taxon>
        <taxon>Candidatus Daviesiibacteriota</taxon>
    </lineage>
</organism>
<dbReference type="GO" id="GO:0016887">
    <property type="term" value="F:ATP hydrolysis activity"/>
    <property type="evidence" value="ECO:0007669"/>
    <property type="project" value="InterPro"/>
</dbReference>
<dbReference type="PATRIC" id="fig|1618431.3.peg.589"/>
<protein>
    <recommendedName>
        <fullName evidence="2">Rad50/SbcC-type AAA domain-containing protein</fullName>
    </recommendedName>
</protein>
<evidence type="ECO:0000259" key="2">
    <source>
        <dbReference type="Pfam" id="PF13476"/>
    </source>
</evidence>
<dbReference type="Gene3D" id="1.10.287.510">
    <property type="entry name" value="Helix hairpin bin"/>
    <property type="match status" value="1"/>
</dbReference>
<dbReference type="GO" id="GO:0006302">
    <property type="term" value="P:double-strand break repair"/>
    <property type="evidence" value="ECO:0007669"/>
    <property type="project" value="InterPro"/>
</dbReference>
<feature type="coiled-coil region" evidence="1">
    <location>
        <begin position="477"/>
        <end position="542"/>
    </location>
</feature>
<dbReference type="PANTHER" id="PTHR32114:SF2">
    <property type="entry name" value="ABC TRANSPORTER ABCH.3"/>
    <property type="match status" value="1"/>
</dbReference>
<evidence type="ECO:0000313" key="3">
    <source>
        <dbReference type="EMBL" id="KKR42042.1"/>
    </source>
</evidence>
<dbReference type="Proteomes" id="UP000034881">
    <property type="component" value="Unassembled WGS sequence"/>
</dbReference>
<accession>A0A0G0TVU0</accession>
<gene>
    <name evidence="3" type="ORF">UT77_C0004G0026</name>
</gene>
<reference evidence="3 4" key="1">
    <citation type="journal article" date="2015" name="Nature">
        <title>rRNA introns, odd ribosomes, and small enigmatic genomes across a large radiation of phyla.</title>
        <authorList>
            <person name="Brown C.T."/>
            <person name="Hug L.A."/>
            <person name="Thomas B.C."/>
            <person name="Sharon I."/>
            <person name="Castelle C.J."/>
            <person name="Singh A."/>
            <person name="Wilkins M.J."/>
            <person name="Williams K.H."/>
            <person name="Banfield J.F."/>
        </authorList>
    </citation>
    <scope>NUCLEOTIDE SEQUENCE [LARGE SCALE GENOMIC DNA]</scope>
</reference>
<dbReference type="Pfam" id="PF13476">
    <property type="entry name" value="AAA_23"/>
    <property type="match status" value="1"/>
</dbReference>
<evidence type="ECO:0000313" key="4">
    <source>
        <dbReference type="Proteomes" id="UP000034881"/>
    </source>
</evidence>
<sequence>MTKDTMIPVKLKLSNFTSYGESPRELDFTKFKLAAISGLNGAGKSSLLDSITWCIWGTSRAGDSSDDLIHLGAEKMNVEFAFELDGHIFTVKRQRSKKGGGSTNLEFWSSNPSTHSVHSGHNLTEGTIKATQQKIIDTLHLTFETFTNSAYLRQGHADEFTTKGPTERKKILADILGLDHYDQLEEKAKEKSKEAQTKLTLLEYQLLEIETELSQKEEREKTLTLAQEESKKVESKLREVEILIKEINEKQESISLQIKSLEEKKKQIDSVQIELADIKTKIELNQKAQSEFQTILDQKEDIEKNYQKLLTLQEDKKKLDEKRSQLIIVKDELVDIQKIITERENKRQEAISKIELQAKQLQTRNEQLQIQNSALQNKKDICPTCKQPINEEKNKEIISINLKQIGKNELEITTLLSTIKKYKEIVLPESEIAQEKERAIKILEEETKNYFEITQILEKLSGFTEKFTKLQQALTGVKTHQEALSDLQKIYQSKENQILKDQKELENLETYENHLIKIQNELKAEEQTKQDLSQKALELSGKVGEAKQLVSRSEQLIKLNETKLLEKTKLTESKQIFDELTLAFGKKGIQAMIIENAIPEIEDEANRLLEKLTEGRMKIKLETQKETKTKVLLSEGEKGYGTIETLEIVISDEMGERPYELYSGGETFRVNFAIRLAISKLLTHRAGARLQFLVIDEGFGTQDAPGRARLVEVLDTIKNDFEKILVITHIEELKEEFPVRIEVSKNSAGSTFEIVGI</sequence>